<dbReference type="GO" id="GO:0005975">
    <property type="term" value="P:carbohydrate metabolic process"/>
    <property type="evidence" value="ECO:0007669"/>
    <property type="project" value="InterPro"/>
</dbReference>
<dbReference type="WBParaSite" id="GPUH_0000965001-mRNA-1">
    <property type="protein sequence ID" value="GPUH_0000965001-mRNA-1"/>
    <property type="gene ID" value="GPUH_0000965001"/>
</dbReference>
<accession>A0A183DLV9</accession>
<comment type="subcellular location">
    <subcellularLocation>
        <location evidence="3">Golgi apparatus</location>
        <location evidence="3">Golgi stack membrane</location>
        <topology evidence="3">Single-pass type II membrane protein</topology>
    </subcellularLocation>
</comment>
<keyword evidence="3" id="KW-0325">Glycoprotein</keyword>
<dbReference type="InterPro" id="IPR002516">
    <property type="entry name" value="Glyco_trans_11"/>
</dbReference>
<dbReference type="PANTHER" id="PTHR11927">
    <property type="entry name" value="GALACTOSIDE 2-L-FUCOSYLTRANSFERASE"/>
    <property type="match status" value="1"/>
</dbReference>
<dbReference type="WBParaSite" id="GPUH_0000971101-mRNA-1">
    <property type="protein sequence ID" value="GPUH_0000971101-mRNA-1"/>
    <property type="gene ID" value="GPUH_0000971101"/>
</dbReference>
<dbReference type="GO" id="GO:0032580">
    <property type="term" value="C:Golgi cisterna membrane"/>
    <property type="evidence" value="ECO:0007669"/>
    <property type="project" value="UniProtKB-SubCell"/>
</dbReference>
<keyword evidence="1 3" id="KW-0328">Glycosyltransferase</keyword>
<dbReference type="GO" id="GO:0008107">
    <property type="term" value="F:galactoside 2-alpha-L-fucosyltransferase activity"/>
    <property type="evidence" value="ECO:0007669"/>
    <property type="project" value="InterPro"/>
</dbReference>
<keyword evidence="2 3" id="KW-0808">Transferase</keyword>
<sequence>LLNGTRDSDMATLSRCNHTIMTTGTFSWWAAYLTAGDVVYYKDWPRPNSELDKQMFKQDYFLKNWLPLA</sequence>
<organism evidence="5">
    <name type="scientific">Gongylonema pulchrum</name>
    <dbReference type="NCBI Taxonomy" id="637853"/>
    <lineage>
        <taxon>Eukaryota</taxon>
        <taxon>Metazoa</taxon>
        <taxon>Ecdysozoa</taxon>
        <taxon>Nematoda</taxon>
        <taxon>Chromadorea</taxon>
        <taxon>Rhabditida</taxon>
        <taxon>Spirurina</taxon>
        <taxon>Spiruromorpha</taxon>
        <taxon>Spiruroidea</taxon>
        <taxon>Gongylonematidae</taxon>
        <taxon>Gongylonema</taxon>
    </lineage>
</organism>
<keyword evidence="3" id="KW-0812">Transmembrane</keyword>
<protein>
    <recommendedName>
        <fullName evidence="3">L-Fucosyltransferase</fullName>
        <ecNumber evidence="3">2.4.1.-</ecNumber>
    </recommendedName>
</protein>
<comment type="similarity">
    <text evidence="3">Belongs to the glycosyltransferase 11 family.</text>
</comment>
<evidence type="ECO:0000313" key="4">
    <source>
        <dbReference type="WBParaSite" id="GPUH_0000965001-mRNA-1"/>
    </source>
</evidence>
<keyword evidence="3" id="KW-0735">Signal-anchor</keyword>
<comment type="pathway">
    <text evidence="3">Protein modification; protein glycosylation.</text>
</comment>
<reference evidence="4 5" key="1">
    <citation type="submission" date="2016-06" db="UniProtKB">
        <authorList>
            <consortium name="WormBaseParasite"/>
        </authorList>
    </citation>
    <scope>IDENTIFICATION</scope>
</reference>
<evidence type="ECO:0000256" key="1">
    <source>
        <dbReference type="ARBA" id="ARBA00022676"/>
    </source>
</evidence>
<dbReference type="PANTHER" id="PTHR11927:SF9">
    <property type="entry name" value="L-FUCOSYLTRANSFERASE"/>
    <property type="match status" value="1"/>
</dbReference>
<dbReference type="AlphaFoldDB" id="A0A183DLV9"/>
<keyword evidence="3" id="KW-0333">Golgi apparatus</keyword>
<evidence type="ECO:0000256" key="3">
    <source>
        <dbReference type="RuleBase" id="RU363129"/>
    </source>
</evidence>
<proteinExistence type="inferred from homology"/>
<dbReference type="UniPathway" id="UPA00378"/>
<evidence type="ECO:0000313" key="5">
    <source>
        <dbReference type="WBParaSite" id="GPUH_0000971101-mRNA-1"/>
    </source>
</evidence>
<evidence type="ECO:0000256" key="2">
    <source>
        <dbReference type="ARBA" id="ARBA00022679"/>
    </source>
</evidence>
<dbReference type="EC" id="2.4.1.-" evidence="3"/>
<dbReference type="Pfam" id="PF01531">
    <property type="entry name" value="Glyco_transf_11"/>
    <property type="match status" value="1"/>
</dbReference>
<name>A0A183DLV9_9BILA</name>